<dbReference type="PROSITE" id="PS50878">
    <property type="entry name" value="RT_POL"/>
    <property type="match status" value="1"/>
</dbReference>
<dbReference type="InterPro" id="IPR052343">
    <property type="entry name" value="Retrotransposon-Effector_Assoc"/>
</dbReference>
<dbReference type="Pfam" id="PF03372">
    <property type="entry name" value="Exo_endo_phos"/>
    <property type="match status" value="1"/>
</dbReference>
<proteinExistence type="predicted"/>
<keyword evidence="1" id="KW-1185">Reference proteome</keyword>
<gene>
    <name evidence="2" type="primary">LOC108987980</name>
</gene>
<dbReference type="OrthoDB" id="1744525at2759"/>
<reference evidence="2" key="1">
    <citation type="submission" date="2025-08" db="UniProtKB">
        <authorList>
            <consortium name="RefSeq"/>
        </authorList>
    </citation>
    <scope>IDENTIFICATION</scope>
    <source>
        <tissue evidence="2">Leaves</tissue>
    </source>
</reference>
<evidence type="ECO:0000313" key="2">
    <source>
        <dbReference type="RefSeq" id="XP_018816606.1"/>
    </source>
</evidence>
<sequence length="435" mass="50334">MELCRVKLKFANCLTVDASGHSGGLALLWKKDVKLEVISYSSSHIDAWVEEDSKQWFLTRIYGQPKASRRIETWNLIRGLPKGHSDPWLVFGDFNEIPTQREKWGGRNRLVQQMLDFYQLLSDSNLKDIGFSSQRYTWCNKREDSALVSERLNKFLGNLSWCNMFGRAAIFHGFSSSSDHLPLWVDIRGVQPRRRRPKPFRFKAMWFNLGEKVEDSRVVRKILRSPLERFRPKVTVIEESKDLDAIRVEELEHLGNFMLDNIDNKVTEEMNADLIKPYSVDEVSRAMKEMHPSKAPGPDGMPPLFFQQYWPKIGNSIFAAVLHALNSSDSPQVVNHTYIIMVPKKKNLVRVNDFRPNSLYNVIYKLISKVIANKIKYVLPTIISKTQSAFLPGRLISDNVLVAYEVLHFFKRKMTGKKGYLSLKVDMSKAYDRVE</sequence>
<dbReference type="SUPFAM" id="SSF56219">
    <property type="entry name" value="DNase I-like"/>
    <property type="match status" value="1"/>
</dbReference>
<dbReference type="PANTHER" id="PTHR46890:SF48">
    <property type="entry name" value="RNA-DIRECTED DNA POLYMERASE"/>
    <property type="match status" value="1"/>
</dbReference>
<dbReference type="AlphaFoldDB" id="A0A2I4EB36"/>
<accession>A0A2I4EB36</accession>
<dbReference type="RefSeq" id="XP_018816606.1">
    <property type="nucleotide sequence ID" value="XM_018961061.1"/>
</dbReference>
<name>A0A2I4EB36_JUGRE</name>
<dbReference type="InterPro" id="IPR036691">
    <property type="entry name" value="Endo/exonu/phosph_ase_sf"/>
</dbReference>
<dbReference type="PANTHER" id="PTHR46890">
    <property type="entry name" value="NON-LTR RETROLELEMENT REVERSE TRANSCRIPTASE-LIKE PROTEIN-RELATED"/>
    <property type="match status" value="1"/>
</dbReference>
<dbReference type="Gene3D" id="3.60.10.10">
    <property type="entry name" value="Endonuclease/exonuclease/phosphatase"/>
    <property type="match status" value="1"/>
</dbReference>
<dbReference type="STRING" id="51240.A0A2I4EB36"/>
<evidence type="ECO:0000313" key="1">
    <source>
        <dbReference type="Proteomes" id="UP000235220"/>
    </source>
</evidence>
<dbReference type="GO" id="GO:0003824">
    <property type="term" value="F:catalytic activity"/>
    <property type="evidence" value="ECO:0007669"/>
    <property type="project" value="InterPro"/>
</dbReference>
<dbReference type="Gramene" id="Jr01_09960_p1">
    <property type="protein sequence ID" value="cds.Jr01_09960_p1"/>
    <property type="gene ID" value="Jr01_09960"/>
</dbReference>
<organism evidence="1 2">
    <name type="scientific">Juglans regia</name>
    <name type="common">English walnut</name>
    <dbReference type="NCBI Taxonomy" id="51240"/>
    <lineage>
        <taxon>Eukaryota</taxon>
        <taxon>Viridiplantae</taxon>
        <taxon>Streptophyta</taxon>
        <taxon>Embryophyta</taxon>
        <taxon>Tracheophyta</taxon>
        <taxon>Spermatophyta</taxon>
        <taxon>Magnoliopsida</taxon>
        <taxon>eudicotyledons</taxon>
        <taxon>Gunneridae</taxon>
        <taxon>Pentapetalae</taxon>
        <taxon>rosids</taxon>
        <taxon>fabids</taxon>
        <taxon>Fagales</taxon>
        <taxon>Juglandaceae</taxon>
        <taxon>Juglans</taxon>
    </lineage>
</organism>
<dbReference type="InterPro" id="IPR005135">
    <property type="entry name" value="Endo/exonuclease/phosphatase"/>
</dbReference>
<dbReference type="KEGG" id="jre:108987980"/>
<dbReference type="Proteomes" id="UP000235220">
    <property type="component" value="Chromosome 1"/>
</dbReference>
<dbReference type="InterPro" id="IPR000477">
    <property type="entry name" value="RT_dom"/>
</dbReference>
<dbReference type="GeneID" id="108987980"/>
<dbReference type="Pfam" id="PF00078">
    <property type="entry name" value="RVT_1"/>
    <property type="match status" value="1"/>
</dbReference>
<protein>
    <submittedName>
        <fullName evidence="2">Uncharacterized protein LOC108987980</fullName>
    </submittedName>
</protein>